<dbReference type="GO" id="GO:0030145">
    <property type="term" value="F:manganese ion binding"/>
    <property type="evidence" value="ECO:0007669"/>
    <property type="project" value="InterPro"/>
</dbReference>
<dbReference type="RefSeq" id="WP_174192993.1">
    <property type="nucleotide sequence ID" value="NZ_CP046051.1"/>
</dbReference>
<keyword evidence="4" id="KW-0904">Protein phosphatase</keyword>
<evidence type="ECO:0000256" key="1">
    <source>
        <dbReference type="ARBA" id="ARBA00005750"/>
    </source>
</evidence>
<proteinExistence type="inferred from homology"/>
<name>A0A859DQ24_9FIRM</name>
<dbReference type="AlphaFoldDB" id="A0A859DQ24"/>
<dbReference type="InterPro" id="IPR016195">
    <property type="entry name" value="Pol/histidinol_Pase-like"/>
</dbReference>
<dbReference type="Pfam" id="PF19567">
    <property type="entry name" value="CpsB_CapC"/>
    <property type="match status" value="1"/>
</dbReference>
<evidence type="ECO:0000256" key="2">
    <source>
        <dbReference type="ARBA" id="ARBA00013064"/>
    </source>
</evidence>
<dbReference type="Gene3D" id="3.20.20.140">
    <property type="entry name" value="Metal-dependent hydrolases"/>
    <property type="match status" value="1"/>
</dbReference>
<organism evidence="6 7">
    <name type="scientific">Caproicibacterium lactatifermentans</name>
    <dbReference type="NCBI Taxonomy" id="2666138"/>
    <lineage>
        <taxon>Bacteria</taxon>
        <taxon>Bacillati</taxon>
        <taxon>Bacillota</taxon>
        <taxon>Clostridia</taxon>
        <taxon>Eubacteriales</taxon>
        <taxon>Oscillospiraceae</taxon>
        <taxon>Caproicibacterium</taxon>
    </lineage>
</organism>
<accession>A0A859DQ24</accession>
<dbReference type="PANTHER" id="PTHR39181:SF1">
    <property type="entry name" value="TYROSINE-PROTEIN PHOSPHATASE YWQE"/>
    <property type="match status" value="1"/>
</dbReference>
<comment type="catalytic activity">
    <reaction evidence="5">
        <text>O-phospho-L-tyrosyl-[protein] + H2O = L-tyrosyl-[protein] + phosphate</text>
        <dbReference type="Rhea" id="RHEA:10684"/>
        <dbReference type="Rhea" id="RHEA-COMP:10136"/>
        <dbReference type="Rhea" id="RHEA-COMP:20101"/>
        <dbReference type="ChEBI" id="CHEBI:15377"/>
        <dbReference type="ChEBI" id="CHEBI:43474"/>
        <dbReference type="ChEBI" id="CHEBI:46858"/>
        <dbReference type="ChEBI" id="CHEBI:61978"/>
        <dbReference type="EC" id="3.1.3.48"/>
    </reaction>
</comment>
<dbReference type="KEGG" id="clf:GJQ69_03845"/>
<gene>
    <name evidence="6" type="ORF">GJQ69_03845</name>
</gene>
<sequence length="235" mass="27236">MWTDFHLHVLPQIDDGASSIEMSIKMLEALSRQQVDSVFATPHFILHNTDIHTFVQARENAYQQLTGSPLFRPNLPAVQKAAEVAIEPDISKQDCLPLCYEHLSAILLELPSRGYKSWVLQEIENIRYGFKVLPVLAHLERYLWYEPEDIKELLKIPGLVVQINASAFGKREGRKLIKELYEQNAPVIVGTDSHNCGSRCPNLNIMEATIHKYRFKEWEPWLQKTKEWFLSQKRI</sequence>
<dbReference type="GO" id="GO:0004725">
    <property type="term" value="F:protein tyrosine phosphatase activity"/>
    <property type="evidence" value="ECO:0007669"/>
    <property type="project" value="UniProtKB-EC"/>
</dbReference>
<evidence type="ECO:0000313" key="7">
    <source>
        <dbReference type="Proteomes" id="UP000501316"/>
    </source>
</evidence>
<protein>
    <recommendedName>
        <fullName evidence="2">protein-tyrosine-phosphatase</fullName>
        <ecNumber evidence="2">3.1.3.48</ecNumber>
    </recommendedName>
</protein>
<evidence type="ECO:0000256" key="3">
    <source>
        <dbReference type="ARBA" id="ARBA00022801"/>
    </source>
</evidence>
<reference evidence="6 7" key="1">
    <citation type="submission" date="2019-11" db="EMBL/GenBank/DDBJ databases">
        <authorList>
            <person name="Ren C."/>
            <person name="Wang H."/>
            <person name="Xu Y."/>
        </authorList>
    </citation>
    <scope>NUCLEOTIDE SEQUENCE [LARGE SCALE GENOMIC DNA]</scope>
    <source>
        <strain evidence="6 7">LBM 19010</strain>
    </source>
</reference>
<dbReference type="EMBL" id="CP046051">
    <property type="protein sequence ID" value="QKN23684.1"/>
    <property type="molecule type" value="Genomic_DNA"/>
</dbReference>
<evidence type="ECO:0000313" key="6">
    <source>
        <dbReference type="EMBL" id="QKN23684.1"/>
    </source>
</evidence>
<dbReference type="PANTHER" id="PTHR39181">
    <property type="entry name" value="TYROSINE-PROTEIN PHOSPHATASE YWQE"/>
    <property type="match status" value="1"/>
</dbReference>
<dbReference type="Proteomes" id="UP000501316">
    <property type="component" value="Chromosome"/>
</dbReference>
<dbReference type="EC" id="3.1.3.48" evidence="2"/>
<evidence type="ECO:0000256" key="4">
    <source>
        <dbReference type="ARBA" id="ARBA00022912"/>
    </source>
</evidence>
<dbReference type="SUPFAM" id="SSF89550">
    <property type="entry name" value="PHP domain-like"/>
    <property type="match status" value="1"/>
</dbReference>
<evidence type="ECO:0000256" key="5">
    <source>
        <dbReference type="ARBA" id="ARBA00051722"/>
    </source>
</evidence>
<dbReference type="InterPro" id="IPR016667">
    <property type="entry name" value="Caps_polysacc_synth_CpsB/CapC"/>
</dbReference>
<keyword evidence="3" id="KW-0378">Hydrolase</keyword>
<comment type="similarity">
    <text evidence="1">Belongs to the metallo-dependent hydrolases superfamily. CpsB/CapC family.</text>
</comment>